<dbReference type="Pfam" id="PF03184">
    <property type="entry name" value="DDE_1"/>
    <property type="match status" value="1"/>
</dbReference>
<feature type="domain" description="DDE-1" evidence="1">
    <location>
        <begin position="58"/>
        <end position="167"/>
    </location>
</feature>
<evidence type="ECO:0000313" key="2">
    <source>
        <dbReference type="EMBL" id="VVC38510.1"/>
    </source>
</evidence>
<dbReference type="AlphaFoldDB" id="A0A5E4N7Y2"/>
<evidence type="ECO:0000313" key="3">
    <source>
        <dbReference type="Proteomes" id="UP000325440"/>
    </source>
</evidence>
<organism evidence="2 3">
    <name type="scientific">Cinara cedri</name>
    <dbReference type="NCBI Taxonomy" id="506608"/>
    <lineage>
        <taxon>Eukaryota</taxon>
        <taxon>Metazoa</taxon>
        <taxon>Ecdysozoa</taxon>
        <taxon>Arthropoda</taxon>
        <taxon>Hexapoda</taxon>
        <taxon>Insecta</taxon>
        <taxon>Pterygota</taxon>
        <taxon>Neoptera</taxon>
        <taxon>Paraneoptera</taxon>
        <taxon>Hemiptera</taxon>
        <taxon>Sternorrhyncha</taxon>
        <taxon>Aphidomorpha</taxon>
        <taxon>Aphidoidea</taxon>
        <taxon>Aphididae</taxon>
        <taxon>Lachninae</taxon>
        <taxon>Cinara</taxon>
    </lineage>
</organism>
<gene>
    <name evidence="2" type="ORF">CINCED_3A012786</name>
</gene>
<protein>
    <submittedName>
        <fullName evidence="2">DDE superfamily endonuclease domain</fullName>
    </submittedName>
</protein>
<keyword evidence="2" id="KW-0255">Endonuclease</keyword>
<evidence type="ECO:0000259" key="1">
    <source>
        <dbReference type="Pfam" id="PF03184"/>
    </source>
</evidence>
<reference evidence="2 3" key="1">
    <citation type="submission" date="2019-08" db="EMBL/GenBank/DDBJ databases">
        <authorList>
            <person name="Alioto T."/>
            <person name="Alioto T."/>
            <person name="Gomez Garrido J."/>
        </authorList>
    </citation>
    <scope>NUCLEOTIDE SEQUENCE [LARGE SCALE GENOMIC DNA]</scope>
</reference>
<dbReference type="GO" id="GO:0005634">
    <property type="term" value="C:nucleus"/>
    <property type="evidence" value="ECO:0007669"/>
    <property type="project" value="TreeGrafter"/>
</dbReference>
<proteinExistence type="predicted"/>
<dbReference type="PANTHER" id="PTHR19303:SF73">
    <property type="entry name" value="PROTEIN PDC2"/>
    <property type="match status" value="1"/>
</dbReference>
<dbReference type="PANTHER" id="PTHR19303">
    <property type="entry name" value="TRANSPOSON"/>
    <property type="match status" value="1"/>
</dbReference>
<dbReference type="InterPro" id="IPR050863">
    <property type="entry name" value="CenT-Element_Derived"/>
</dbReference>
<dbReference type="Gene3D" id="3.30.420.10">
    <property type="entry name" value="Ribonuclease H-like superfamily/Ribonuclease H"/>
    <property type="match status" value="1"/>
</dbReference>
<dbReference type="Proteomes" id="UP000325440">
    <property type="component" value="Unassembled WGS sequence"/>
</dbReference>
<dbReference type="EMBL" id="CABPRJ010001477">
    <property type="protein sequence ID" value="VVC38510.1"/>
    <property type="molecule type" value="Genomic_DNA"/>
</dbReference>
<dbReference type="OrthoDB" id="6618307at2759"/>
<sequence length="194" mass="22030">RETARDSEREREGARNNPSGAELNRRFAVVRARRGRKSVFVPVARLPCVVRAKVVFLITDWLKEWDKQLAKEKRHILLAVDNCPAHPPVQTEFIKLVFLPPNTTSVLQPLDQGIIKALKVKFRKKLVLKIINQEEQGKDIKISVLDAILMISDAWNDISTTTIRNCFHHAGFKASEVSLDRERRGEMSDAAVGL</sequence>
<feature type="non-terminal residue" evidence="2">
    <location>
        <position position="1"/>
    </location>
</feature>
<keyword evidence="2" id="KW-0540">Nuclease</keyword>
<dbReference type="InterPro" id="IPR004875">
    <property type="entry name" value="DDE_SF_endonuclease_dom"/>
</dbReference>
<keyword evidence="3" id="KW-1185">Reference proteome</keyword>
<accession>A0A5E4N7Y2</accession>
<dbReference type="GO" id="GO:0004519">
    <property type="term" value="F:endonuclease activity"/>
    <property type="evidence" value="ECO:0007669"/>
    <property type="project" value="UniProtKB-KW"/>
</dbReference>
<dbReference type="InterPro" id="IPR036397">
    <property type="entry name" value="RNaseH_sf"/>
</dbReference>
<keyword evidence="2" id="KW-0378">Hydrolase</keyword>
<dbReference type="GO" id="GO:0003677">
    <property type="term" value="F:DNA binding"/>
    <property type="evidence" value="ECO:0007669"/>
    <property type="project" value="TreeGrafter"/>
</dbReference>
<name>A0A5E4N7Y2_9HEMI</name>